<evidence type="ECO:0000256" key="4">
    <source>
        <dbReference type="ARBA" id="ARBA00022475"/>
    </source>
</evidence>
<dbReference type="PROSITE" id="PS50125">
    <property type="entry name" value="GUANYLATE_CYCLASE_2"/>
    <property type="match status" value="1"/>
</dbReference>
<dbReference type="Gene3D" id="3.30.70.1230">
    <property type="entry name" value="Nucleotide cyclase"/>
    <property type="match status" value="1"/>
</dbReference>
<feature type="region of interest" description="Disordered" evidence="16">
    <location>
        <begin position="447"/>
        <end position="468"/>
    </location>
</feature>
<keyword evidence="10" id="KW-0675">Receptor</keyword>
<dbReference type="AlphaFoldDB" id="A0AAF3EJP0"/>
<dbReference type="WBParaSite" id="MBELARI_LOCUS14238">
    <property type="protein sequence ID" value="MBELARI_LOCUS14238"/>
    <property type="gene ID" value="MBELARI_LOCUS14238"/>
</dbReference>
<evidence type="ECO:0000256" key="11">
    <source>
        <dbReference type="ARBA" id="ARBA00023180"/>
    </source>
</evidence>
<sequence length="1176" mass="130540">MCCTNDYFIVNYVTEAQQANIGFSITGGVIPIALQRIANLSLLDSVEFKFIVNYTDCSESNAAGIAVYMLKTLNVDVIIGPGCSQAIIPVAILATFYQTPQIVWGYASASTLADSSRFTSLTTVAPNYRQLGYAFGTLLNMFNWDTLALLYGSTGVGNCASLIYDVTNALSDPLLNNSLTIASTQRLDIAASTTAFSIANVLKKLKTRARIIGVCLQDDNSKRNFMIATALAGMNTSDYVYVILDLKGFGFGQLGQGGPGTTKLDNGLTPVWYDTINNNKDGYDSVAQQAANNFLLTSISFSGWSGAIAMTPNGTRVPRLYAYGLTGAGVPTRFINFTWLGVFDYMIAGANFVDDTSTIWAARGGFRPLSTPICGFTGENCPPTQWQQSGMYICIGAGIIILLLIVFMFLLIYIAKQKRKERERQDAEWQIPFIILEKFGQGRHSRNEEKSMHSLHSSKSSNSKFSMGSKGETAKLAYFHMRGEPVSAYKYQIMPRLGKEDFAEFRLLRKVEHDNVHRFIGICHDHSPMMSIWKYAARGTLEEVIQKGSINLDAFFAMSLIRDLIEGLQFIQNSFLGFHGNLCSTTCWIDERWVLKVSGFGCANLRKGAKIEKKRQLWLAPELLRNPLNDGTKETDIYAFAIICSEIVTRKEVYDLENRNEKIEELLYMIKRGSSVPTRPTLTIPEEMELNPAVLHMIRDCWSDLPDTRPTISTIKTIIKSMAQSDGGQQNLMDHVFKLMESYAETLEKEVQDRMAELVEEKKKSDVLLYRMLPKPVADRLKLGQSVEPESFESVTIFFSDVVQFTNLAAKCTPFQIVNLLNDLYTTFDTIIEQHSVYKVETIGDGYLCVSGLPYRNGIQHVKEIAEMSLDFLRAVKLFRIPHLPTESINLRIGMHSGSCVSGVVGLAMPRYCLFGDTVNTASRMESNGKPGQIHMSSDAAVLLRRIGGYEIESRGEVIIKGKGVMETFWLLGRSGMGYSSTIVSPSPPTRPKAKPEMNERFFEPRTIQDAEIRQVTPPMENETRLQSEFPVTFSTTLTPSTASTPTSIPTGNARTYLVGMIVTESQQVNIGFSLTGGVITLALQQIAQQHLLDGVDFDFVVNYTDCTESNAAGIAVYMIKQRQVDMIIGPACAIGCFQRFGIQLVVDHEQSTPGAELKSTTDGYRASQNQIESKR</sequence>
<evidence type="ECO:0000256" key="7">
    <source>
        <dbReference type="ARBA" id="ARBA00022741"/>
    </source>
</evidence>
<dbReference type="Pfam" id="PF07701">
    <property type="entry name" value="HNOBA"/>
    <property type="match status" value="1"/>
</dbReference>
<dbReference type="InterPro" id="IPR050401">
    <property type="entry name" value="Cyclic_nucleotide_synthase"/>
</dbReference>
<dbReference type="InterPro" id="IPR028082">
    <property type="entry name" value="Peripla_BP_I"/>
</dbReference>
<dbReference type="PROSITE" id="PS00452">
    <property type="entry name" value="GUANYLATE_CYCLASE_1"/>
    <property type="match status" value="1"/>
</dbReference>
<evidence type="ECO:0000259" key="18">
    <source>
        <dbReference type="PROSITE" id="PS50011"/>
    </source>
</evidence>
<dbReference type="SUPFAM" id="SSF53822">
    <property type="entry name" value="Periplasmic binding protein-like I"/>
    <property type="match status" value="2"/>
</dbReference>
<evidence type="ECO:0000256" key="16">
    <source>
        <dbReference type="SAM" id="MobiDB-lite"/>
    </source>
</evidence>
<dbReference type="InterPro" id="IPR001054">
    <property type="entry name" value="A/G_cyclase"/>
</dbReference>
<evidence type="ECO:0000256" key="9">
    <source>
        <dbReference type="ARBA" id="ARBA00023136"/>
    </source>
</evidence>
<dbReference type="GO" id="GO:0005886">
    <property type="term" value="C:plasma membrane"/>
    <property type="evidence" value="ECO:0007669"/>
    <property type="project" value="UniProtKB-SubCell"/>
</dbReference>
<evidence type="ECO:0000256" key="13">
    <source>
        <dbReference type="ARBA" id="ARBA00023293"/>
    </source>
</evidence>
<evidence type="ECO:0000256" key="2">
    <source>
        <dbReference type="ARBA" id="ARBA00004251"/>
    </source>
</evidence>
<dbReference type="PANTHER" id="PTHR11920">
    <property type="entry name" value="GUANYLYL CYCLASE"/>
    <property type="match status" value="1"/>
</dbReference>
<evidence type="ECO:0000256" key="12">
    <source>
        <dbReference type="ARBA" id="ARBA00023239"/>
    </source>
</evidence>
<dbReference type="InterPro" id="IPR001828">
    <property type="entry name" value="ANF_lig-bd_rcpt"/>
</dbReference>
<keyword evidence="13 15" id="KW-0141">cGMP biosynthesis</keyword>
<proteinExistence type="inferred from homology"/>
<dbReference type="SUPFAM" id="SSF56112">
    <property type="entry name" value="Protein kinase-like (PK-like)"/>
    <property type="match status" value="1"/>
</dbReference>
<keyword evidence="20" id="KW-1185">Reference proteome</keyword>
<feature type="compositionally biased region" description="Polar residues" evidence="16">
    <location>
        <begin position="1159"/>
        <end position="1176"/>
    </location>
</feature>
<accession>A0AAF3EJP0</accession>
<feature type="domain" description="Guanylate cyclase" evidence="19">
    <location>
        <begin position="796"/>
        <end position="926"/>
    </location>
</feature>
<keyword evidence="12 14" id="KW-0456">Lyase</keyword>
<dbReference type="InterPro" id="IPR001245">
    <property type="entry name" value="Ser-Thr/Tyr_kinase_cat_dom"/>
</dbReference>
<dbReference type="Proteomes" id="UP000887575">
    <property type="component" value="Unassembled WGS sequence"/>
</dbReference>
<protein>
    <recommendedName>
        <fullName evidence="3 15">Guanylate cyclase</fullName>
        <ecNumber evidence="3 15">4.6.1.2</ecNumber>
    </recommendedName>
</protein>
<dbReference type="PROSITE" id="PS50011">
    <property type="entry name" value="PROTEIN_KINASE_DOM"/>
    <property type="match status" value="1"/>
</dbReference>
<comment type="similarity">
    <text evidence="14">Belongs to the adenylyl cyclase class-4/guanylyl cyclase family.</text>
</comment>
<dbReference type="Pfam" id="PF07714">
    <property type="entry name" value="PK_Tyr_Ser-Thr"/>
    <property type="match status" value="1"/>
</dbReference>
<evidence type="ECO:0000256" key="5">
    <source>
        <dbReference type="ARBA" id="ARBA00022692"/>
    </source>
</evidence>
<evidence type="ECO:0000256" key="15">
    <source>
        <dbReference type="RuleBase" id="RU003431"/>
    </source>
</evidence>
<keyword evidence="4" id="KW-1003">Cell membrane</keyword>
<dbReference type="EC" id="4.6.1.2" evidence="3 15"/>
<keyword evidence="5 17" id="KW-0812">Transmembrane</keyword>
<feature type="transmembrane region" description="Helical" evidence="17">
    <location>
        <begin position="390"/>
        <end position="415"/>
    </location>
</feature>
<dbReference type="CDD" id="cd07302">
    <property type="entry name" value="CHD"/>
    <property type="match status" value="1"/>
</dbReference>
<evidence type="ECO:0000256" key="1">
    <source>
        <dbReference type="ARBA" id="ARBA00001436"/>
    </source>
</evidence>
<keyword evidence="8 17" id="KW-1133">Transmembrane helix</keyword>
<keyword evidence="9 17" id="KW-0472">Membrane</keyword>
<dbReference type="Gene3D" id="6.10.250.780">
    <property type="match status" value="1"/>
</dbReference>
<dbReference type="GO" id="GO:0007635">
    <property type="term" value="P:chemosensory behavior"/>
    <property type="evidence" value="ECO:0007669"/>
    <property type="project" value="UniProtKB-ARBA"/>
</dbReference>
<dbReference type="GO" id="GO:0004672">
    <property type="term" value="F:protein kinase activity"/>
    <property type="evidence" value="ECO:0007669"/>
    <property type="project" value="InterPro"/>
</dbReference>
<keyword evidence="11" id="KW-0325">Glycoprotein</keyword>
<dbReference type="GO" id="GO:0006935">
    <property type="term" value="P:chemotaxis"/>
    <property type="evidence" value="ECO:0007669"/>
    <property type="project" value="UniProtKB-ARBA"/>
</dbReference>
<dbReference type="InterPro" id="IPR000719">
    <property type="entry name" value="Prot_kinase_dom"/>
</dbReference>
<keyword evidence="7" id="KW-0547">Nucleotide-binding</keyword>
<dbReference type="InterPro" id="IPR011009">
    <property type="entry name" value="Kinase-like_dom_sf"/>
</dbReference>
<dbReference type="PANTHER" id="PTHR11920:SF495">
    <property type="entry name" value="RECEPTOR-TYPE GUANYLATE CYCLASE GCY-7"/>
    <property type="match status" value="1"/>
</dbReference>
<dbReference type="GO" id="GO:0004016">
    <property type="term" value="F:adenylate cyclase activity"/>
    <property type="evidence" value="ECO:0007669"/>
    <property type="project" value="TreeGrafter"/>
</dbReference>
<evidence type="ECO:0000256" key="8">
    <source>
        <dbReference type="ARBA" id="ARBA00022989"/>
    </source>
</evidence>
<organism evidence="20 21">
    <name type="scientific">Mesorhabditis belari</name>
    <dbReference type="NCBI Taxonomy" id="2138241"/>
    <lineage>
        <taxon>Eukaryota</taxon>
        <taxon>Metazoa</taxon>
        <taxon>Ecdysozoa</taxon>
        <taxon>Nematoda</taxon>
        <taxon>Chromadorea</taxon>
        <taxon>Rhabditida</taxon>
        <taxon>Rhabditina</taxon>
        <taxon>Rhabditomorpha</taxon>
        <taxon>Rhabditoidea</taxon>
        <taxon>Rhabditidae</taxon>
        <taxon>Mesorhabditinae</taxon>
        <taxon>Mesorhabditis</taxon>
    </lineage>
</organism>
<dbReference type="InterPro" id="IPR029787">
    <property type="entry name" value="Nucleotide_cyclase"/>
</dbReference>
<evidence type="ECO:0000259" key="19">
    <source>
        <dbReference type="PROSITE" id="PS50125"/>
    </source>
</evidence>
<dbReference type="CDD" id="cd06352">
    <property type="entry name" value="PBP1_NPR_GC-like"/>
    <property type="match status" value="1"/>
</dbReference>
<comment type="subcellular location">
    <subcellularLocation>
        <location evidence="2">Cell membrane</location>
        <topology evidence="2">Single-pass type I membrane protein</topology>
    </subcellularLocation>
</comment>
<evidence type="ECO:0000256" key="17">
    <source>
        <dbReference type="SAM" id="Phobius"/>
    </source>
</evidence>
<evidence type="ECO:0000256" key="3">
    <source>
        <dbReference type="ARBA" id="ARBA00012202"/>
    </source>
</evidence>
<keyword evidence="6" id="KW-0732">Signal</keyword>
<feature type="compositionally biased region" description="Low complexity" evidence="16">
    <location>
        <begin position="454"/>
        <end position="468"/>
    </location>
</feature>
<dbReference type="GO" id="GO:0005524">
    <property type="term" value="F:ATP binding"/>
    <property type="evidence" value="ECO:0007669"/>
    <property type="project" value="InterPro"/>
</dbReference>
<evidence type="ECO:0000313" key="20">
    <source>
        <dbReference type="Proteomes" id="UP000887575"/>
    </source>
</evidence>
<dbReference type="GO" id="GO:0001653">
    <property type="term" value="F:peptide receptor activity"/>
    <property type="evidence" value="ECO:0007669"/>
    <property type="project" value="TreeGrafter"/>
</dbReference>
<dbReference type="GO" id="GO:0007168">
    <property type="term" value="P:receptor guanylyl cyclase signaling pathway"/>
    <property type="evidence" value="ECO:0007669"/>
    <property type="project" value="TreeGrafter"/>
</dbReference>
<dbReference type="SUPFAM" id="SSF55073">
    <property type="entry name" value="Nucleotide cyclase"/>
    <property type="match status" value="1"/>
</dbReference>
<dbReference type="SMART" id="SM00044">
    <property type="entry name" value="CYCc"/>
    <property type="match status" value="1"/>
</dbReference>
<name>A0AAF3EJP0_9BILA</name>
<evidence type="ECO:0000256" key="10">
    <source>
        <dbReference type="ARBA" id="ARBA00023170"/>
    </source>
</evidence>
<dbReference type="InterPro" id="IPR011645">
    <property type="entry name" value="HNOB_dom_associated"/>
</dbReference>
<feature type="domain" description="Protein kinase" evidence="18">
    <location>
        <begin position="433"/>
        <end position="719"/>
    </location>
</feature>
<comment type="catalytic activity">
    <reaction evidence="1 15">
        <text>GTP = 3',5'-cyclic GMP + diphosphate</text>
        <dbReference type="Rhea" id="RHEA:13665"/>
        <dbReference type="ChEBI" id="CHEBI:33019"/>
        <dbReference type="ChEBI" id="CHEBI:37565"/>
        <dbReference type="ChEBI" id="CHEBI:57746"/>
        <dbReference type="EC" id="4.6.1.2"/>
    </reaction>
</comment>
<dbReference type="InterPro" id="IPR018297">
    <property type="entry name" value="A/G_cyclase_CS"/>
</dbReference>
<evidence type="ECO:0000256" key="6">
    <source>
        <dbReference type="ARBA" id="ARBA00022729"/>
    </source>
</evidence>
<dbReference type="Pfam" id="PF01094">
    <property type="entry name" value="ANF_receptor"/>
    <property type="match status" value="2"/>
</dbReference>
<dbReference type="Gene3D" id="3.40.50.2300">
    <property type="match status" value="2"/>
</dbReference>
<dbReference type="Gene3D" id="1.10.510.10">
    <property type="entry name" value="Transferase(Phosphotransferase) domain 1"/>
    <property type="match status" value="1"/>
</dbReference>
<dbReference type="GO" id="GO:0004383">
    <property type="term" value="F:guanylate cyclase activity"/>
    <property type="evidence" value="ECO:0007669"/>
    <property type="project" value="UniProtKB-EC"/>
</dbReference>
<reference evidence="21" key="1">
    <citation type="submission" date="2024-02" db="UniProtKB">
        <authorList>
            <consortium name="WormBaseParasite"/>
        </authorList>
    </citation>
    <scope>IDENTIFICATION</scope>
</reference>
<dbReference type="GO" id="GO:0035556">
    <property type="term" value="P:intracellular signal transduction"/>
    <property type="evidence" value="ECO:0007669"/>
    <property type="project" value="InterPro"/>
</dbReference>
<dbReference type="Pfam" id="PF00211">
    <property type="entry name" value="Guanylate_cyc"/>
    <property type="match status" value="1"/>
</dbReference>
<evidence type="ECO:0000313" key="21">
    <source>
        <dbReference type="WBParaSite" id="MBELARI_LOCUS14238"/>
    </source>
</evidence>
<dbReference type="FunFam" id="3.30.70.1230:FF:000023">
    <property type="entry name" value="Guanylate cyclase"/>
    <property type="match status" value="1"/>
</dbReference>
<feature type="region of interest" description="Disordered" evidence="16">
    <location>
        <begin position="1155"/>
        <end position="1176"/>
    </location>
</feature>
<evidence type="ECO:0000256" key="14">
    <source>
        <dbReference type="RuleBase" id="RU000405"/>
    </source>
</evidence>